<dbReference type="SUPFAM" id="SSF56059">
    <property type="entry name" value="Glutathione synthetase ATP-binding domain-like"/>
    <property type="match status" value="1"/>
</dbReference>
<dbReference type="GeneID" id="98914924"/>
<dbReference type="Gene3D" id="3.30.470.20">
    <property type="entry name" value="ATP-grasp fold, B domain"/>
    <property type="match status" value="1"/>
</dbReference>
<dbReference type="Proteomes" id="UP000295515">
    <property type="component" value="Unassembled WGS sequence"/>
</dbReference>
<dbReference type="PANTHER" id="PTHR43585:SF2">
    <property type="entry name" value="ATP-GRASP ENZYME FSQD"/>
    <property type="match status" value="1"/>
</dbReference>
<dbReference type="Gene3D" id="3.30.1490.20">
    <property type="entry name" value="ATP-grasp fold, A domain"/>
    <property type="match status" value="1"/>
</dbReference>
<dbReference type="InterPro" id="IPR052032">
    <property type="entry name" value="ATP-dep_AA_Ligase"/>
</dbReference>
<dbReference type="InterPro" id="IPR005479">
    <property type="entry name" value="CPAse_ATP-bd"/>
</dbReference>
<proteinExistence type="predicted"/>
<dbReference type="Pfam" id="PF02786">
    <property type="entry name" value="CPSase_L_D2"/>
    <property type="match status" value="1"/>
</dbReference>
<protein>
    <submittedName>
        <fullName evidence="6">Biotin carboxylase</fullName>
    </submittedName>
</protein>
<dbReference type="AlphaFoldDB" id="A0A4V2W5R0"/>
<dbReference type="InterPro" id="IPR013815">
    <property type="entry name" value="ATP_grasp_subdomain_1"/>
</dbReference>
<gene>
    <name evidence="6" type="ORF">EDD60_105102</name>
</gene>
<evidence type="ECO:0000256" key="3">
    <source>
        <dbReference type="ARBA" id="ARBA00022840"/>
    </source>
</evidence>
<dbReference type="PANTHER" id="PTHR43585">
    <property type="entry name" value="FUMIPYRROLE BIOSYNTHESIS PROTEIN C"/>
    <property type="match status" value="1"/>
</dbReference>
<sequence>MKKLLLLGTSNATKEIIDYARSSGIYTIVTDDKSPDISYAKKWADEYWMINTTETEKLAEKCIIEGVNGVFCGLSEFNIEMMIKLTDKLGLPCYLSEKSWHYSKDKHDFKQKCNEYNVPVARDYHISTDYKKEELDSIEYPVVVKPIDQNGNRGISYCYNELELIDACKYARSVSKSDKLIVEKLLTGKEWYSYYAIANGEIRLIALNGMYAQPGEEKNLYSLTTTVSDNVERFVQEINPQIESLLKGLECKEGIAWVQEMLDDDNNFYVIEMGYRLPGDMTFIQYEKMMSFDTIKWLVDYALGKKHSVDDLPVSQVRAFKKCGCSYNIWVSKEGILKSIEGIDIITSNPAITYHSGTVEGDKMRMHGHVGTFAFVTDNIDDMCNIINFINTNIKVIMEDGSDAMIRYTNYDYIKKVYKEGLEGR</sequence>
<dbReference type="InterPro" id="IPR011761">
    <property type="entry name" value="ATP-grasp"/>
</dbReference>
<dbReference type="EMBL" id="SMCQ01000005">
    <property type="protein sequence ID" value="TCW00998.1"/>
    <property type="molecule type" value="Genomic_DNA"/>
</dbReference>
<evidence type="ECO:0000256" key="1">
    <source>
        <dbReference type="ARBA" id="ARBA00022598"/>
    </source>
</evidence>
<evidence type="ECO:0000256" key="4">
    <source>
        <dbReference type="PROSITE-ProRule" id="PRU00409"/>
    </source>
</evidence>
<evidence type="ECO:0000313" key="6">
    <source>
        <dbReference type="EMBL" id="TCW00998.1"/>
    </source>
</evidence>
<organism evidence="6 7">
    <name type="scientific">Longibaculum muris</name>
    <dbReference type="NCBI Taxonomy" id="1796628"/>
    <lineage>
        <taxon>Bacteria</taxon>
        <taxon>Bacillati</taxon>
        <taxon>Bacillota</taxon>
        <taxon>Erysipelotrichia</taxon>
        <taxon>Erysipelotrichales</taxon>
        <taxon>Coprobacillaceae</taxon>
        <taxon>Longibaculum</taxon>
    </lineage>
</organism>
<name>A0A4V2W5R0_9FIRM</name>
<dbReference type="SMART" id="SM01209">
    <property type="entry name" value="GARS_A"/>
    <property type="match status" value="1"/>
</dbReference>
<keyword evidence="7" id="KW-1185">Reference proteome</keyword>
<dbReference type="Gene3D" id="3.40.50.20">
    <property type="match status" value="1"/>
</dbReference>
<dbReference type="RefSeq" id="WP_066450702.1">
    <property type="nucleotide sequence ID" value="NZ_JANKBF010000008.1"/>
</dbReference>
<dbReference type="GO" id="GO:0046872">
    <property type="term" value="F:metal ion binding"/>
    <property type="evidence" value="ECO:0007669"/>
    <property type="project" value="InterPro"/>
</dbReference>
<dbReference type="GO" id="GO:0005524">
    <property type="term" value="F:ATP binding"/>
    <property type="evidence" value="ECO:0007669"/>
    <property type="project" value="UniProtKB-UniRule"/>
</dbReference>
<evidence type="ECO:0000259" key="5">
    <source>
        <dbReference type="PROSITE" id="PS50975"/>
    </source>
</evidence>
<comment type="caution">
    <text evidence="6">The sequence shown here is derived from an EMBL/GenBank/DDBJ whole genome shotgun (WGS) entry which is preliminary data.</text>
</comment>
<accession>A0A4V2W5R0</accession>
<keyword evidence="1" id="KW-0436">Ligase</keyword>
<evidence type="ECO:0000256" key="2">
    <source>
        <dbReference type="ARBA" id="ARBA00022741"/>
    </source>
</evidence>
<evidence type="ECO:0000313" key="7">
    <source>
        <dbReference type="Proteomes" id="UP000295515"/>
    </source>
</evidence>
<keyword evidence="2 4" id="KW-0547">Nucleotide-binding</keyword>
<feature type="domain" description="ATP-grasp" evidence="5">
    <location>
        <begin position="110"/>
        <end position="303"/>
    </location>
</feature>
<keyword evidence="3 4" id="KW-0067">ATP-binding</keyword>
<dbReference type="PROSITE" id="PS50975">
    <property type="entry name" value="ATP_GRASP"/>
    <property type="match status" value="1"/>
</dbReference>
<dbReference type="GO" id="GO:0016874">
    <property type="term" value="F:ligase activity"/>
    <property type="evidence" value="ECO:0007669"/>
    <property type="project" value="UniProtKB-KW"/>
</dbReference>
<reference evidence="6 7" key="1">
    <citation type="submission" date="2019-03" db="EMBL/GenBank/DDBJ databases">
        <title>Genomic Encyclopedia of Type Strains, Phase IV (KMG-IV): sequencing the most valuable type-strain genomes for metagenomic binning, comparative biology and taxonomic classification.</title>
        <authorList>
            <person name="Goeker M."/>
        </authorList>
    </citation>
    <scope>NUCLEOTIDE SEQUENCE [LARGE SCALE GENOMIC DNA]</scope>
    <source>
        <strain evidence="6 7">DSM 29487</strain>
    </source>
</reference>